<dbReference type="Pfam" id="PF19087">
    <property type="entry name" value="DUF5776"/>
    <property type="match status" value="2"/>
</dbReference>
<comment type="caution">
    <text evidence="3">The sequence shown here is derived from an EMBL/GenBank/DDBJ whole genome shotgun (WGS) entry which is preliminary data.</text>
</comment>
<feature type="domain" description="DUF5776" evidence="2">
    <location>
        <begin position="803"/>
        <end position="871"/>
    </location>
</feature>
<reference evidence="3 4" key="1">
    <citation type="submission" date="2019-07" db="EMBL/GenBank/DDBJ databases">
        <title>Whole genome shotgun sequence of Lactobacillus rapi NBRC 109618.</title>
        <authorList>
            <person name="Hosoyama A."/>
            <person name="Uohara A."/>
            <person name="Ohji S."/>
            <person name="Ichikawa N."/>
        </authorList>
    </citation>
    <scope>NUCLEOTIDE SEQUENCE [LARGE SCALE GENOMIC DNA]</scope>
    <source>
        <strain evidence="3 4">NBRC 109618</strain>
    </source>
</reference>
<proteinExistence type="predicted"/>
<dbReference type="AlphaFoldDB" id="A0A512PMY1"/>
<feature type="region of interest" description="Disordered" evidence="1">
    <location>
        <begin position="611"/>
        <end position="643"/>
    </location>
</feature>
<organism evidence="3 4">
    <name type="scientific">Lentilactobacillus rapi</name>
    <dbReference type="NCBI Taxonomy" id="481723"/>
    <lineage>
        <taxon>Bacteria</taxon>
        <taxon>Bacillati</taxon>
        <taxon>Bacillota</taxon>
        <taxon>Bacilli</taxon>
        <taxon>Lactobacillales</taxon>
        <taxon>Lactobacillaceae</taxon>
        <taxon>Lentilactobacillus</taxon>
    </lineage>
</organism>
<dbReference type="RefSeq" id="WP_186825953.1">
    <property type="nucleotide sequence ID" value="NZ_BKAM01000022.1"/>
</dbReference>
<dbReference type="Proteomes" id="UP000321569">
    <property type="component" value="Unassembled WGS sequence"/>
</dbReference>
<dbReference type="PROSITE" id="PS51257">
    <property type="entry name" value="PROKAR_LIPOPROTEIN"/>
    <property type="match status" value="1"/>
</dbReference>
<name>A0A512PMY1_9LACO</name>
<evidence type="ECO:0000259" key="2">
    <source>
        <dbReference type="Pfam" id="PF19087"/>
    </source>
</evidence>
<evidence type="ECO:0000313" key="3">
    <source>
        <dbReference type="EMBL" id="GEP72549.1"/>
    </source>
</evidence>
<evidence type="ECO:0000256" key="1">
    <source>
        <dbReference type="SAM" id="MobiDB-lite"/>
    </source>
</evidence>
<protein>
    <recommendedName>
        <fullName evidence="2">DUF5776 domain-containing protein</fullName>
    </recommendedName>
</protein>
<dbReference type="InterPro" id="IPR044081">
    <property type="entry name" value="DUF5776"/>
</dbReference>
<accession>A0A512PMY1</accession>
<dbReference type="STRING" id="1423795.FD12_GL001277"/>
<sequence length="875" mass="95721">MKICNDQSKKWRKLFVTGVFSLIALAAVLLGCLKVVNAADEPTYPPVSASELQYSSNFQKGDELTTGNSAQFKVNFNAPGSSQERVHEGDVFTINLDQDVLEKVTMDLSSTTSSVDPNKDFNLVVNGGTITVTAKRDLPDVQQLSIVVSGTIKSGLGMTKQLVNVKTSFTPDGQAKIDFPDSSILVTSGKSDGGGTTPSDTPDQISHAVFGGFGGFPDNAADKVEKNYTDNYVGRTEATGSALAQLYYQHTQDAMSAFGMIKLPVQAAMPKSVTWTLEPTDGHTIDMDSVVPWVDSYGTGGLYHGVNYDVMTPGTYSLTRTPDGKGVVFKCSTEAMHPGWSIDLTFYTPTTPWRANVKGTGAADYVQMQTSLQYVDQSGATQSAGSHSVQMRYVNPDQTGYTPTLDLRTKTADLSKALDSDFNFVLGTVTSPEFVKQFVEDAHDPANPLVGDETIAAGYTFTAKYDGNVFDPAHPVDGTYTLEITAKNAQGNETTKKTTFVVKNSQVVPLPDSAANIVIHYVDVADPTHTMRTIEVPGYNHKVGDPITTVTPSQGGLNLQLWINENMPNSYHTATASELKSGQVQTPLPTTWPAKQASIIYYIAKDGTVPNGGGGTTPTQPVTPATPSTPTTPTVTTPTTAAEPSVVAKKGEAVYALKKVYLYKNNTFVKKDRQAGYVSKPRVYRPMFVVIGYSHSKNGYLRYKVRDVNHLTKNKGKTGYLTANWNYVRPVYYQSKHKTLTVINPRGVNAYKKANLTSKVRNYKQGAVLHVTKFVHHNLTTRYVLSNGNYITGNRKLVKMGKQKMPRYVKVKQNINRYKTVNLTKRNKHIKKGTKIRIKNYDYSQANSVTKHGALRYRIAGGYITGNSKYVKVYD</sequence>
<gene>
    <name evidence="3" type="ORF">LRA02_14170</name>
</gene>
<dbReference type="EMBL" id="BKAM01000022">
    <property type="protein sequence ID" value="GEP72549.1"/>
    <property type="molecule type" value="Genomic_DNA"/>
</dbReference>
<feature type="compositionally biased region" description="Low complexity" evidence="1">
    <location>
        <begin position="617"/>
        <end position="643"/>
    </location>
</feature>
<feature type="domain" description="DUF5776" evidence="2">
    <location>
        <begin position="732"/>
        <end position="798"/>
    </location>
</feature>
<evidence type="ECO:0000313" key="4">
    <source>
        <dbReference type="Proteomes" id="UP000321569"/>
    </source>
</evidence>